<dbReference type="AlphaFoldDB" id="A0A3P6SAA8"/>
<evidence type="ECO:0000313" key="2">
    <source>
        <dbReference type="EMBL" id="VDK64650.1"/>
    </source>
</evidence>
<feature type="region of interest" description="Disordered" evidence="1">
    <location>
        <begin position="1"/>
        <end position="22"/>
    </location>
</feature>
<organism evidence="2 3">
    <name type="scientific">Cylicostephanus goldi</name>
    <name type="common">Nematode worm</name>
    <dbReference type="NCBI Taxonomy" id="71465"/>
    <lineage>
        <taxon>Eukaryota</taxon>
        <taxon>Metazoa</taxon>
        <taxon>Ecdysozoa</taxon>
        <taxon>Nematoda</taxon>
        <taxon>Chromadorea</taxon>
        <taxon>Rhabditida</taxon>
        <taxon>Rhabditina</taxon>
        <taxon>Rhabditomorpha</taxon>
        <taxon>Strongyloidea</taxon>
        <taxon>Strongylidae</taxon>
        <taxon>Cylicostephanus</taxon>
    </lineage>
</organism>
<keyword evidence="3" id="KW-1185">Reference proteome</keyword>
<evidence type="ECO:0000256" key="1">
    <source>
        <dbReference type="SAM" id="MobiDB-lite"/>
    </source>
</evidence>
<sequence>MSNTADPSLAPEPSGAAAQMSREEYDLSLAEVNAVISTGVDFGLQPKNRMLNFSHQAKFSCIALSPSELNLSVVSALTPPLDYASDKE</sequence>
<evidence type="ECO:0000313" key="3">
    <source>
        <dbReference type="Proteomes" id="UP000271889"/>
    </source>
</evidence>
<proteinExistence type="predicted"/>
<protein>
    <submittedName>
        <fullName evidence="2">Uncharacterized protein</fullName>
    </submittedName>
</protein>
<accession>A0A3P6SAA8</accession>
<reference evidence="2 3" key="1">
    <citation type="submission" date="2018-11" db="EMBL/GenBank/DDBJ databases">
        <authorList>
            <consortium name="Pathogen Informatics"/>
        </authorList>
    </citation>
    <scope>NUCLEOTIDE SEQUENCE [LARGE SCALE GENOMIC DNA]</scope>
</reference>
<name>A0A3P6SAA8_CYLGO</name>
<dbReference type="Proteomes" id="UP000271889">
    <property type="component" value="Unassembled WGS sequence"/>
</dbReference>
<dbReference type="EMBL" id="UYRV01018410">
    <property type="protein sequence ID" value="VDK64650.1"/>
    <property type="molecule type" value="Genomic_DNA"/>
</dbReference>
<gene>
    <name evidence="2" type="ORF">CGOC_LOCUS5898</name>
</gene>